<dbReference type="Proteomes" id="UP000823909">
    <property type="component" value="Unassembled WGS sequence"/>
</dbReference>
<comment type="caution">
    <text evidence="2">The sequence shown here is derived from an EMBL/GenBank/DDBJ whole genome shotgun (WGS) entry which is preliminary data.</text>
</comment>
<dbReference type="Pfam" id="PF12641">
    <property type="entry name" value="Flavodoxin_3"/>
    <property type="match status" value="1"/>
</dbReference>
<evidence type="ECO:0000313" key="3">
    <source>
        <dbReference type="Proteomes" id="UP000823909"/>
    </source>
</evidence>
<dbReference type="NCBIfam" id="NF045594">
    <property type="entry name" value="flavodox_BilS"/>
    <property type="match status" value="1"/>
</dbReference>
<dbReference type="GO" id="GO:0016651">
    <property type="term" value="F:oxidoreductase activity, acting on NAD(P)H"/>
    <property type="evidence" value="ECO:0007669"/>
    <property type="project" value="UniProtKB-ARBA"/>
</dbReference>
<dbReference type="SUPFAM" id="SSF52218">
    <property type="entry name" value="Flavoproteins"/>
    <property type="match status" value="1"/>
</dbReference>
<dbReference type="AlphaFoldDB" id="A0A9D2U7Y8"/>
<dbReference type="InterPro" id="IPR008254">
    <property type="entry name" value="Flavodoxin/NO_synth"/>
</dbReference>
<evidence type="ECO:0000259" key="1">
    <source>
        <dbReference type="Pfam" id="PF12641"/>
    </source>
</evidence>
<name>A0A9D2U7Y8_9FIRM</name>
<dbReference type="EMBL" id="DWUU01000052">
    <property type="protein sequence ID" value="HJD43082.1"/>
    <property type="molecule type" value="Genomic_DNA"/>
</dbReference>
<proteinExistence type="predicted"/>
<gene>
    <name evidence="2" type="ORF">H9910_08775</name>
</gene>
<accession>A0A9D2U7Y8</accession>
<evidence type="ECO:0000313" key="2">
    <source>
        <dbReference type="EMBL" id="HJD43082.1"/>
    </source>
</evidence>
<dbReference type="InterPro" id="IPR029039">
    <property type="entry name" value="Flavoprotein-like_sf"/>
</dbReference>
<reference evidence="2" key="1">
    <citation type="journal article" date="2021" name="PeerJ">
        <title>Extensive microbial diversity within the chicken gut microbiome revealed by metagenomics and culture.</title>
        <authorList>
            <person name="Gilroy R."/>
            <person name="Ravi A."/>
            <person name="Getino M."/>
            <person name="Pursley I."/>
            <person name="Horton D.L."/>
            <person name="Alikhan N.F."/>
            <person name="Baker D."/>
            <person name="Gharbi K."/>
            <person name="Hall N."/>
            <person name="Watson M."/>
            <person name="Adriaenssens E.M."/>
            <person name="Foster-Nyarko E."/>
            <person name="Jarju S."/>
            <person name="Secka A."/>
            <person name="Antonio M."/>
            <person name="Oren A."/>
            <person name="Chaudhuri R.R."/>
            <person name="La Ragione R."/>
            <person name="Hildebrand F."/>
            <person name="Pallen M.J."/>
        </authorList>
    </citation>
    <scope>NUCLEOTIDE SEQUENCE</scope>
    <source>
        <strain evidence="2">ChiBcec15-3976</strain>
    </source>
</reference>
<dbReference type="InterPro" id="IPR054633">
    <property type="entry name" value="BilS"/>
</dbReference>
<feature type="domain" description="Flavodoxin-like" evidence="1">
    <location>
        <begin position="5"/>
        <end position="167"/>
    </location>
</feature>
<sequence>MKYAVIYESVTGNTKLLAEAVRRELGEESCICFAPASEASDNIEEKVKDADMIFLGFWTDKGDCSGNIGKCMEKLHGRNVFLFGTAGFGGSEAYFSQILGRVEAHLGEGCVIAGSYMCQGRMPESVRKRYESLLEQNPDDQKIRGMIDNFDRALAHPDEKDIEVFRQKIKNLKEE</sequence>
<dbReference type="GO" id="GO:0010181">
    <property type="term" value="F:FMN binding"/>
    <property type="evidence" value="ECO:0007669"/>
    <property type="project" value="InterPro"/>
</dbReference>
<dbReference type="Gene3D" id="3.40.50.360">
    <property type="match status" value="1"/>
</dbReference>
<protein>
    <submittedName>
        <fullName evidence="2">Flavodoxin family protein</fullName>
    </submittedName>
</protein>
<reference evidence="2" key="2">
    <citation type="submission" date="2021-04" db="EMBL/GenBank/DDBJ databases">
        <authorList>
            <person name="Gilroy R."/>
        </authorList>
    </citation>
    <scope>NUCLEOTIDE SEQUENCE</scope>
    <source>
        <strain evidence="2">ChiBcec15-3976</strain>
    </source>
</reference>
<organism evidence="2 3">
    <name type="scientific">Candidatus Mediterraneibacter quadrami</name>
    <dbReference type="NCBI Taxonomy" id="2838684"/>
    <lineage>
        <taxon>Bacteria</taxon>
        <taxon>Bacillati</taxon>
        <taxon>Bacillota</taxon>
        <taxon>Clostridia</taxon>
        <taxon>Lachnospirales</taxon>
        <taxon>Lachnospiraceae</taxon>
        <taxon>Mediterraneibacter</taxon>
    </lineage>
</organism>